<dbReference type="GO" id="GO:0016491">
    <property type="term" value="F:oxidoreductase activity"/>
    <property type="evidence" value="ECO:0007669"/>
    <property type="project" value="InterPro"/>
</dbReference>
<dbReference type="AlphaFoldDB" id="A0A0D2MER7"/>
<feature type="compositionally biased region" description="Basic and acidic residues" evidence="1">
    <location>
        <begin position="196"/>
        <end position="205"/>
    </location>
</feature>
<organism evidence="3 4">
    <name type="scientific">Monoraphidium neglectum</name>
    <dbReference type="NCBI Taxonomy" id="145388"/>
    <lineage>
        <taxon>Eukaryota</taxon>
        <taxon>Viridiplantae</taxon>
        <taxon>Chlorophyta</taxon>
        <taxon>core chlorophytes</taxon>
        <taxon>Chlorophyceae</taxon>
        <taxon>CS clade</taxon>
        <taxon>Sphaeropleales</taxon>
        <taxon>Selenastraceae</taxon>
        <taxon>Monoraphidium</taxon>
    </lineage>
</organism>
<evidence type="ECO:0000259" key="2">
    <source>
        <dbReference type="PROSITE" id="PS51384"/>
    </source>
</evidence>
<proteinExistence type="predicted"/>
<evidence type="ECO:0000313" key="4">
    <source>
        <dbReference type="Proteomes" id="UP000054498"/>
    </source>
</evidence>
<evidence type="ECO:0000313" key="3">
    <source>
        <dbReference type="EMBL" id="KIY93635.1"/>
    </source>
</evidence>
<evidence type="ECO:0000256" key="1">
    <source>
        <dbReference type="SAM" id="MobiDB-lite"/>
    </source>
</evidence>
<dbReference type="RefSeq" id="XP_013892655.1">
    <property type="nucleotide sequence ID" value="XM_014037201.1"/>
</dbReference>
<protein>
    <recommendedName>
        <fullName evidence="2">FAD-binding FR-type domain-containing protein</fullName>
    </recommendedName>
</protein>
<dbReference type="PROSITE" id="PS51384">
    <property type="entry name" value="FAD_FR"/>
    <property type="match status" value="1"/>
</dbReference>
<dbReference type="OrthoDB" id="1856718at2759"/>
<feature type="region of interest" description="Disordered" evidence="1">
    <location>
        <begin position="134"/>
        <end position="160"/>
    </location>
</feature>
<dbReference type="KEGG" id="mng:MNEG_14326"/>
<dbReference type="GeneID" id="25731877"/>
<reference evidence="3 4" key="1">
    <citation type="journal article" date="2013" name="BMC Genomics">
        <title>Reconstruction of the lipid metabolism for the microalga Monoraphidium neglectum from its genome sequence reveals characteristics suitable for biofuel production.</title>
        <authorList>
            <person name="Bogen C."/>
            <person name="Al-Dilaimi A."/>
            <person name="Albersmeier A."/>
            <person name="Wichmann J."/>
            <person name="Grundmann M."/>
            <person name="Rupp O."/>
            <person name="Lauersen K.J."/>
            <person name="Blifernez-Klassen O."/>
            <person name="Kalinowski J."/>
            <person name="Goesmann A."/>
            <person name="Mussgnug J.H."/>
            <person name="Kruse O."/>
        </authorList>
    </citation>
    <scope>NUCLEOTIDE SEQUENCE [LARGE SCALE GENOMIC DNA]</scope>
    <source>
        <strain evidence="3 4">SAG 48.87</strain>
    </source>
</reference>
<dbReference type="Proteomes" id="UP000054498">
    <property type="component" value="Unassembled WGS sequence"/>
</dbReference>
<gene>
    <name evidence="3" type="ORF">MNEG_14326</name>
</gene>
<sequence length="205" mass="21066">MQLARSARLLAANGRGARNAEPAAFRAAAAPHHGAALPRGAAPFAAAASAAPKASLTQAAGARVSSGRRSTVRVSAGWGDPVTFTPAKVLGVSQAATQLFTVTIDVGPEIAAGYTQGGQYVQIKVGDSKPGFFAIASPPEPNNQGKRSPKRPPPSRRTPSCVLEFLIKAAGETAEKLVTLAPGDSVDVSPVQGKVGRSDDRHWKL</sequence>
<dbReference type="PANTHER" id="PTHR47215:SF1">
    <property type="entry name" value="F9L1.8 PROTEIN"/>
    <property type="match status" value="1"/>
</dbReference>
<feature type="domain" description="FAD-binding FR-type" evidence="2">
    <location>
        <begin position="82"/>
        <end position="201"/>
    </location>
</feature>
<keyword evidence="4" id="KW-1185">Reference proteome</keyword>
<dbReference type="STRING" id="145388.A0A0D2MER7"/>
<dbReference type="InterPro" id="IPR017938">
    <property type="entry name" value="Riboflavin_synthase-like_b-brl"/>
</dbReference>
<accession>A0A0D2MER7</accession>
<dbReference type="PANTHER" id="PTHR47215">
    <property type="match status" value="1"/>
</dbReference>
<dbReference type="InterPro" id="IPR017927">
    <property type="entry name" value="FAD-bd_FR_type"/>
</dbReference>
<feature type="region of interest" description="Disordered" evidence="1">
    <location>
        <begin position="181"/>
        <end position="205"/>
    </location>
</feature>
<name>A0A0D2MER7_9CHLO</name>
<dbReference type="EMBL" id="KK104624">
    <property type="protein sequence ID" value="KIY93635.1"/>
    <property type="molecule type" value="Genomic_DNA"/>
</dbReference>
<dbReference type="SUPFAM" id="SSF63380">
    <property type="entry name" value="Riboflavin synthase domain-like"/>
    <property type="match status" value="1"/>
</dbReference>